<feature type="region of interest" description="Disordered" evidence="5">
    <location>
        <begin position="151"/>
        <end position="181"/>
    </location>
</feature>
<evidence type="ECO:0000256" key="5">
    <source>
        <dbReference type="SAM" id="MobiDB-lite"/>
    </source>
</evidence>
<dbReference type="Gene3D" id="3.10.20.90">
    <property type="entry name" value="Phosphatidylinositol 3-kinase Catalytic Subunit, Chain A, domain 1"/>
    <property type="match status" value="1"/>
</dbReference>
<protein>
    <submittedName>
        <fullName evidence="8">Partitioning defective 3 homolog B isoform X1</fullName>
    </submittedName>
</protein>
<feature type="compositionally biased region" description="Low complexity" evidence="5">
    <location>
        <begin position="827"/>
        <end position="838"/>
    </location>
</feature>
<feature type="region of interest" description="Disordered" evidence="5">
    <location>
        <begin position="1302"/>
        <end position="1321"/>
    </location>
</feature>
<feature type="compositionally biased region" description="Pro residues" evidence="5">
    <location>
        <begin position="1245"/>
        <end position="1259"/>
    </location>
</feature>
<feature type="compositionally biased region" description="Pro residues" evidence="5">
    <location>
        <begin position="1189"/>
        <end position="1234"/>
    </location>
</feature>
<dbReference type="CDD" id="cd23059">
    <property type="entry name" value="PDZ3_Par3-like"/>
    <property type="match status" value="1"/>
</dbReference>
<feature type="compositionally biased region" description="Polar residues" evidence="5">
    <location>
        <begin position="303"/>
        <end position="317"/>
    </location>
</feature>
<feature type="compositionally biased region" description="Polar residues" evidence="5">
    <location>
        <begin position="1034"/>
        <end position="1052"/>
    </location>
</feature>
<feature type="region of interest" description="Disordered" evidence="5">
    <location>
        <begin position="1122"/>
        <end position="1296"/>
    </location>
</feature>
<organism evidence="7 8">
    <name type="scientific">Salmo salar</name>
    <name type="common">Atlantic salmon</name>
    <dbReference type="NCBI Taxonomy" id="8030"/>
    <lineage>
        <taxon>Eukaryota</taxon>
        <taxon>Metazoa</taxon>
        <taxon>Chordata</taxon>
        <taxon>Craniata</taxon>
        <taxon>Vertebrata</taxon>
        <taxon>Euteleostomi</taxon>
        <taxon>Actinopterygii</taxon>
        <taxon>Neopterygii</taxon>
        <taxon>Teleostei</taxon>
        <taxon>Protacanthopterygii</taxon>
        <taxon>Salmoniformes</taxon>
        <taxon>Salmonidae</taxon>
        <taxon>Salmoninae</taxon>
        <taxon>Salmo</taxon>
    </lineage>
</organism>
<evidence type="ECO:0000256" key="1">
    <source>
        <dbReference type="ARBA" id="ARBA00005358"/>
    </source>
</evidence>
<feature type="compositionally biased region" description="Basic and acidic residues" evidence="5">
    <location>
        <begin position="172"/>
        <end position="181"/>
    </location>
</feature>
<dbReference type="Gene3D" id="2.30.42.10">
    <property type="match status" value="3"/>
</dbReference>
<feature type="compositionally biased region" description="Polar residues" evidence="5">
    <location>
        <begin position="891"/>
        <end position="906"/>
    </location>
</feature>
<keyword evidence="3" id="KW-0677">Repeat</keyword>
<evidence type="ECO:0000256" key="3">
    <source>
        <dbReference type="ARBA" id="ARBA00022737"/>
    </source>
</evidence>
<evidence type="ECO:0000256" key="2">
    <source>
        <dbReference type="ARBA" id="ARBA00022618"/>
    </source>
</evidence>
<dbReference type="SMART" id="SM00228">
    <property type="entry name" value="PDZ"/>
    <property type="match status" value="3"/>
</dbReference>
<feature type="compositionally biased region" description="Basic and acidic residues" evidence="5">
    <location>
        <begin position="925"/>
        <end position="945"/>
    </location>
</feature>
<gene>
    <name evidence="8" type="primary">pard3bb</name>
</gene>
<dbReference type="InterPro" id="IPR036034">
    <property type="entry name" value="PDZ_sf"/>
</dbReference>
<dbReference type="GeneID" id="106594106"/>
<feature type="domain" description="PDZ" evidence="6">
    <location>
        <begin position="511"/>
        <end position="586"/>
    </location>
</feature>
<evidence type="ECO:0000256" key="4">
    <source>
        <dbReference type="ARBA" id="ARBA00023306"/>
    </source>
</evidence>
<dbReference type="RefSeq" id="XP_045563825.1">
    <property type="nucleotide sequence ID" value="XM_045707869.1"/>
</dbReference>
<feature type="region of interest" description="Disordered" evidence="5">
    <location>
        <begin position="303"/>
        <end position="334"/>
    </location>
</feature>
<evidence type="ECO:0000313" key="7">
    <source>
        <dbReference type="Proteomes" id="UP001652741"/>
    </source>
</evidence>
<feature type="region of interest" description="Disordered" evidence="5">
    <location>
        <begin position="82"/>
        <end position="104"/>
    </location>
</feature>
<dbReference type="InterPro" id="IPR021922">
    <property type="entry name" value="Par3/HAL_N"/>
</dbReference>
<dbReference type="PANTHER" id="PTHR16484">
    <property type="entry name" value="PARTITIONING DEFECTIVE 3 RELATED"/>
    <property type="match status" value="1"/>
</dbReference>
<dbReference type="InterPro" id="IPR052213">
    <property type="entry name" value="PAR3"/>
</dbReference>
<feature type="compositionally biased region" description="Basic and acidic residues" evidence="5">
    <location>
        <begin position="989"/>
        <end position="1015"/>
    </location>
</feature>
<name>A0ABM3DYC9_SALSA</name>
<dbReference type="Pfam" id="PF12053">
    <property type="entry name" value="Par3_HAL_N_term"/>
    <property type="match status" value="1"/>
</dbReference>
<feature type="region of interest" description="Disordered" evidence="5">
    <location>
        <begin position="654"/>
        <end position="1102"/>
    </location>
</feature>
<feature type="compositionally biased region" description="Acidic residues" evidence="5">
    <location>
        <begin position="881"/>
        <end position="890"/>
    </location>
</feature>
<keyword evidence="7" id="KW-1185">Reference proteome</keyword>
<evidence type="ECO:0000313" key="8">
    <source>
        <dbReference type="RefSeq" id="XP_045563825.1"/>
    </source>
</evidence>
<sequence length="1321" mass="144157">MKVTVTFGQTSVVVPCKEGWKVRELIQQATQRYRKLLEQEGNFLVRTHHVEYCDGGILDPDDVLTDLVEDRDKLMAVYEEQEAQRRGAVSPRGGVTGRPSQDPYDAEVSVFQPIRGGEIEVNSSALQSNTPLLVRSSSESTLSPLVEMLQPTQPQEPNDRPGPEPPTGVNHGLEKTGGHRADVSTTKLNTFSLSSLTKTVEISGEHGPLGIHVVPYVSSLSGRALGLHIRGVEENSRSKREGIFQDDECIVKINETELMDKSFTQAQEVFRYAMRSPMVRLEVVPVSNRERYEKSLIGQLFNQSGSPKATLKTSSKEPPSIKPAVKPYDSPTARMAEDSISLEGRPMGSPHLAHPVPVSLSPVPKEKSDSPLLKRSPTFSTLVGFTSKKGGKRLKIDLKKGPEGLGFTVVTRDSSVHGPGPILVKNILPRGAAVKDGRLQSGDRILEVNGVDISRRSQEDLVSMLRSTRQGESVVLLVARQEDVFLPRELKEEEARAVLLSEEGKEQLMFEVPLNDTGSAGLGISLKGNKSRETGEDLGIFIKSIIHGGAAYKDGHLRGNDQLIAVNGESLLGKSNHEAMETLRRSMSMEGNLRGMIQLVVLRALVKSEDPFVPSNQSFDASISCPARSANTSAQQPVVNNTIYERSNVFNGSSVHVGEEDDEEELNLISPRQEGLSPAPGESSTRPISGPAPGESSTRPIPGPAPGESSTRPIPGPAPGESSTRPIPGPAPGESSTRPIPGPAPGESSTRPIPGPVPGESSTRPIPGPAPGESSTRPIPGPQPAQFQYHHTKSSKSMDLVADESNVGSLAGHRSEPSPAVDLGPTLGLKKSSSLESLQTAMSEVRKNEPLPFHRPRPHMVRGRGCNESFRAAIDKSYDGPADEDDDDLSEQSSGRDTPASGSSRQGVGEATEERKDKKQKVKGMKKDKQSKSKGKKMSEDEPDKKTKKKKGFGLLRFGKKKNEKVKKSEAKATLQRQKSEVLSEEELDRMKDERERIEAKHAELRERQARDKGLFPDVEDDYMDPNYARINNFRDSSSPRQSPYSRLRTPSPQRPPPHGLGPGSSHGNEPSNKDPLDGLYAKVNKQRQAPPMADSSVDRIQQLRREYQQVCREGAAPVYEEIENRQRGPEYNQHKMPVRVAGPGPDHRLAPRYEEVERQYASLPRRGPMDPSEGYAIQQPGWVGHYPGPQPSYPNPNYPPRGDPNYPPRGDPNYPPRGDPNYPPRGDPNYPPRVDPRQADPGYYHPPPLRQDVPPSPTLPLRAPRYDTMNRGGGGGGGGGGRGGGGGGYRQASPERYAYGVEGPARHHDPRQKNPMTAAV</sequence>
<accession>A0ABM3DYC9</accession>
<keyword evidence="2" id="KW-0132">Cell division</keyword>
<dbReference type="PROSITE" id="PS50106">
    <property type="entry name" value="PDZ"/>
    <property type="match status" value="2"/>
</dbReference>
<feature type="domain" description="PDZ" evidence="6">
    <location>
        <begin position="395"/>
        <end position="480"/>
    </location>
</feature>
<evidence type="ECO:0000259" key="6">
    <source>
        <dbReference type="PROSITE" id="PS50106"/>
    </source>
</evidence>
<reference evidence="8" key="1">
    <citation type="submission" date="2025-08" db="UniProtKB">
        <authorList>
            <consortium name="RefSeq"/>
        </authorList>
    </citation>
    <scope>IDENTIFICATION</scope>
</reference>
<comment type="similarity">
    <text evidence="1">Belongs to the PAR3 family.</text>
</comment>
<dbReference type="InterPro" id="IPR001478">
    <property type="entry name" value="PDZ"/>
</dbReference>
<feature type="compositionally biased region" description="Basic and acidic residues" evidence="5">
    <location>
        <begin position="1146"/>
        <end position="1159"/>
    </location>
</feature>
<dbReference type="PANTHER" id="PTHR16484:SF4">
    <property type="entry name" value="PARTITIONING DEFECTIVE 3 HOMOLOG B"/>
    <property type="match status" value="1"/>
</dbReference>
<dbReference type="Proteomes" id="UP001652741">
    <property type="component" value="Chromosome ssa25"/>
</dbReference>
<proteinExistence type="inferred from homology"/>
<dbReference type="Pfam" id="PF00595">
    <property type="entry name" value="PDZ"/>
    <property type="match status" value="2"/>
</dbReference>
<feature type="compositionally biased region" description="Gly residues" evidence="5">
    <location>
        <begin position="1272"/>
        <end position="1290"/>
    </location>
</feature>
<dbReference type="CDD" id="cd23058">
    <property type="entry name" value="PDZ2_Par3-like"/>
    <property type="match status" value="1"/>
</dbReference>
<dbReference type="CDD" id="cd06691">
    <property type="entry name" value="PDZ1_Par3-like"/>
    <property type="match status" value="1"/>
</dbReference>
<keyword evidence="4" id="KW-0131">Cell cycle</keyword>
<feature type="compositionally biased region" description="Basic residues" evidence="5">
    <location>
        <begin position="946"/>
        <end position="965"/>
    </location>
</feature>
<dbReference type="SUPFAM" id="SSF50156">
    <property type="entry name" value="PDZ domain-like"/>
    <property type="match status" value="3"/>
</dbReference>